<dbReference type="InterPro" id="IPR000477">
    <property type="entry name" value="RT_dom"/>
</dbReference>
<dbReference type="Pfam" id="PF00078">
    <property type="entry name" value="RVT_1"/>
    <property type="match status" value="1"/>
</dbReference>
<dbReference type="GO" id="GO:0003964">
    <property type="term" value="F:RNA-directed DNA polymerase activity"/>
    <property type="evidence" value="ECO:0007669"/>
    <property type="project" value="UniProtKB-EC"/>
</dbReference>
<sequence length="229" mass="26515">MSINAKILNKVLAYQIQQYIKRIVHHDQGGFIPGTQGWFNIHKSIKVIHHIKKMKSKNHMIISLNTEKAFDKIQHPFMIRTLNNRGIEGNYLNMKKAVYDRPTANFILNREKLKAIPLRTGTRQGCPLSPLLFNIVLEVWARAIRQEKEKKAIQIGKGAVKLALFADNMILYIENPKGPIRKLLEIINNYSKFSGYKSNFQKSVAFQYSDNELTENSRIQSHLQSQQKE</sequence>
<accession>A0A8C4MRK9</accession>
<organism evidence="3">
    <name type="scientific">Equus asinus asinus</name>
    <dbReference type="NCBI Taxonomy" id="83772"/>
    <lineage>
        <taxon>Eukaryota</taxon>
        <taxon>Metazoa</taxon>
        <taxon>Chordata</taxon>
        <taxon>Craniata</taxon>
        <taxon>Vertebrata</taxon>
        <taxon>Euteleostomi</taxon>
        <taxon>Mammalia</taxon>
        <taxon>Eutheria</taxon>
        <taxon>Laurasiatheria</taxon>
        <taxon>Perissodactyla</taxon>
        <taxon>Equidae</taxon>
        <taxon>Equus</taxon>
    </lineage>
</organism>
<feature type="domain" description="Reverse transcriptase" evidence="2">
    <location>
        <begin position="1"/>
        <end position="229"/>
    </location>
</feature>
<proteinExistence type="predicted"/>
<dbReference type="InterPro" id="IPR043502">
    <property type="entry name" value="DNA/RNA_pol_sf"/>
</dbReference>
<reference evidence="3" key="1">
    <citation type="submission" date="2023-03" db="UniProtKB">
        <authorList>
            <consortium name="Ensembl"/>
        </authorList>
    </citation>
    <scope>IDENTIFICATION</scope>
</reference>
<dbReference type="OMA" id="DCHADIC"/>
<dbReference type="CDD" id="cd01650">
    <property type="entry name" value="RT_nLTR_like"/>
    <property type="match status" value="1"/>
</dbReference>
<dbReference type="Ensembl" id="ENSEAST00005029326.1">
    <property type="protein sequence ID" value="ENSEASP00005027016.1"/>
    <property type="gene ID" value="ENSEASG00005018401.1"/>
</dbReference>
<protein>
    <recommendedName>
        <fullName evidence="1">RNA-directed DNA polymerase</fullName>
        <ecNumber evidence="1">2.7.7.49</ecNumber>
    </recommendedName>
</protein>
<dbReference type="PROSITE" id="PS50878">
    <property type="entry name" value="RT_POL"/>
    <property type="match status" value="1"/>
</dbReference>
<evidence type="ECO:0000313" key="3">
    <source>
        <dbReference type="Ensembl" id="ENSEASP00005027016.1"/>
    </source>
</evidence>
<name>A0A8C4MRK9_EQUAS</name>
<evidence type="ECO:0000259" key="2">
    <source>
        <dbReference type="PROSITE" id="PS50878"/>
    </source>
</evidence>
<evidence type="ECO:0000256" key="1">
    <source>
        <dbReference type="ARBA" id="ARBA00012493"/>
    </source>
</evidence>
<dbReference type="EC" id="2.7.7.49" evidence="1"/>
<dbReference type="PANTHER" id="PTHR19446">
    <property type="entry name" value="REVERSE TRANSCRIPTASES"/>
    <property type="match status" value="1"/>
</dbReference>
<dbReference type="SUPFAM" id="SSF56672">
    <property type="entry name" value="DNA/RNA polymerases"/>
    <property type="match status" value="1"/>
</dbReference>
<dbReference type="AlphaFoldDB" id="A0A8C4MRK9"/>